<protein>
    <recommendedName>
        <fullName evidence="6">TBP-associated factor 12</fullName>
    </recommendedName>
    <alternativeName>
        <fullName evidence="7">Transcription initiation factor TFIID subunit 12</fullName>
    </alternativeName>
</protein>
<feature type="compositionally biased region" description="Polar residues" evidence="8">
    <location>
        <begin position="126"/>
        <end position="138"/>
    </location>
</feature>
<dbReference type="PANTHER" id="PTHR12264:SF21">
    <property type="entry name" value="TRANSCRIPTION INITIATION FACTOR TFIID SUBUNIT 12"/>
    <property type="match status" value="1"/>
</dbReference>
<dbReference type="InterPro" id="IPR037794">
    <property type="entry name" value="TAF12"/>
</dbReference>
<dbReference type="InterPro" id="IPR003228">
    <property type="entry name" value="TFIID_TAF12_dom"/>
</dbReference>
<dbReference type="PANTHER" id="PTHR12264">
    <property type="entry name" value="TRANSCRIPTION INITIATION FACTOR TFIID SUBUNIT 12"/>
    <property type="match status" value="1"/>
</dbReference>
<feature type="compositionally biased region" description="Low complexity" evidence="8">
    <location>
        <begin position="87"/>
        <end position="125"/>
    </location>
</feature>
<dbReference type="GO" id="GO:0005669">
    <property type="term" value="C:transcription factor TFIID complex"/>
    <property type="evidence" value="ECO:0007669"/>
    <property type="project" value="InterPro"/>
</dbReference>
<feature type="region of interest" description="Disordered" evidence="8">
    <location>
        <begin position="87"/>
        <end position="156"/>
    </location>
</feature>
<comment type="subcellular location">
    <subcellularLocation>
        <location evidence="1">Nucleus</location>
    </subcellularLocation>
</comment>
<evidence type="ECO:0000259" key="9">
    <source>
        <dbReference type="Pfam" id="PF03847"/>
    </source>
</evidence>
<evidence type="ECO:0000256" key="7">
    <source>
        <dbReference type="ARBA" id="ARBA00093657"/>
    </source>
</evidence>
<accession>A0A077X087</accession>
<feature type="region of interest" description="Disordered" evidence="8">
    <location>
        <begin position="248"/>
        <end position="271"/>
    </location>
</feature>
<comment type="similarity">
    <text evidence="2">Belongs to the TAF12 family.</text>
</comment>
<evidence type="ECO:0000256" key="2">
    <source>
        <dbReference type="ARBA" id="ARBA00007530"/>
    </source>
</evidence>
<feature type="compositionally biased region" description="Low complexity" evidence="8">
    <location>
        <begin position="252"/>
        <end position="263"/>
    </location>
</feature>
<dbReference type="Gene3D" id="1.10.20.10">
    <property type="entry name" value="Histone, subunit A"/>
    <property type="match status" value="1"/>
</dbReference>
<dbReference type="FunFam" id="1.10.20.10:FF:000011">
    <property type="entry name" value="Transcription initiation factor TFIID subunit 12"/>
    <property type="match status" value="1"/>
</dbReference>
<feature type="domain" description="Transcription initiation factor TFIID subunit 12" evidence="9">
    <location>
        <begin position="169"/>
        <end position="228"/>
    </location>
</feature>
<evidence type="ECO:0000256" key="4">
    <source>
        <dbReference type="ARBA" id="ARBA00023163"/>
    </source>
</evidence>
<dbReference type="CDD" id="cd07981">
    <property type="entry name" value="HFD_TAF12"/>
    <property type="match status" value="1"/>
</dbReference>
<dbReference type="GO" id="GO:0003677">
    <property type="term" value="F:DNA binding"/>
    <property type="evidence" value="ECO:0007669"/>
    <property type="project" value="TreeGrafter"/>
</dbReference>
<sequence length="271" mass="29997">MNNTLPPQLQMIQQYQLLNGSLMNVRQALERTDLSAEERNQLQAQERDLQQRLQVYQQLFSQLPPVFNPNQHIAMAQAAQQQQLQQLQQQQQQQQPQNQQPLSQSAAASPSTTATSTTNTPAQTPVTSSAGGDGSSLTRPVGTTPMAAASGPANPLDLQSQTIVSRRQLQQLAPTERLEPEVEEILMEAADEFIESVTQFACHLAKHRKSDTLQVKDLQLHLERNWNVRIPGFASDDIKSLKKPVIPASHQSKVSAVNAAKSSSHSKKDHH</sequence>
<dbReference type="Pfam" id="PF03847">
    <property type="entry name" value="TFIID_20kDa"/>
    <property type="match status" value="1"/>
</dbReference>
<dbReference type="GO" id="GO:0017025">
    <property type="term" value="F:TBP-class protein binding"/>
    <property type="evidence" value="ECO:0007669"/>
    <property type="project" value="TreeGrafter"/>
</dbReference>
<keyword evidence="3" id="KW-0805">Transcription regulation</keyword>
<dbReference type="GO" id="GO:0051123">
    <property type="term" value="P:RNA polymerase II preinitiation complex assembly"/>
    <property type="evidence" value="ECO:0007669"/>
    <property type="project" value="TreeGrafter"/>
</dbReference>
<evidence type="ECO:0000256" key="5">
    <source>
        <dbReference type="ARBA" id="ARBA00023242"/>
    </source>
</evidence>
<gene>
    <name evidence="10" type="ORF">LRAMOSA05103</name>
</gene>
<dbReference type="EMBL" id="LK023368">
    <property type="protein sequence ID" value="CDS12919.1"/>
    <property type="molecule type" value="Genomic_DNA"/>
</dbReference>
<dbReference type="InterPro" id="IPR009072">
    <property type="entry name" value="Histone-fold"/>
</dbReference>
<evidence type="ECO:0000256" key="8">
    <source>
        <dbReference type="SAM" id="MobiDB-lite"/>
    </source>
</evidence>
<dbReference type="GO" id="GO:0000124">
    <property type="term" value="C:SAGA complex"/>
    <property type="evidence" value="ECO:0007669"/>
    <property type="project" value="InterPro"/>
</dbReference>
<dbReference type="AlphaFoldDB" id="A0A077X087"/>
<evidence type="ECO:0000256" key="6">
    <source>
        <dbReference type="ARBA" id="ARBA00075089"/>
    </source>
</evidence>
<evidence type="ECO:0000256" key="3">
    <source>
        <dbReference type="ARBA" id="ARBA00023015"/>
    </source>
</evidence>
<dbReference type="OrthoDB" id="2193432at2759"/>
<evidence type="ECO:0000313" key="10">
    <source>
        <dbReference type="EMBL" id="CDS12919.1"/>
    </source>
</evidence>
<keyword evidence="5" id="KW-0539">Nucleus</keyword>
<dbReference type="SUPFAM" id="SSF47113">
    <property type="entry name" value="Histone-fold"/>
    <property type="match status" value="1"/>
</dbReference>
<dbReference type="GO" id="GO:0046982">
    <property type="term" value="F:protein heterodimerization activity"/>
    <property type="evidence" value="ECO:0007669"/>
    <property type="project" value="InterPro"/>
</dbReference>
<reference evidence="10" key="1">
    <citation type="journal article" date="2014" name="Genome Announc.">
        <title>De novo whole-genome sequence and genome annotation of Lichtheimia ramosa.</title>
        <authorList>
            <person name="Linde J."/>
            <person name="Schwartze V."/>
            <person name="Binder U."/>
            <person name="Lass-Florl C."/>
            <person name="Voigt K."/>
            <person name="Horn F."/>
        </authorList>
    </citation>
    <scope>NUCLEOTIDE SEQUENCE</scope>
    <source>
        <strain evidence="10">JMRC FSU:6197</strain>
    </source>
</reference>
<name>A0A077X087_9FUNG</name>
<keyword evidence="4" id="KW-0804">Transcription</keyword>
<evidence type="ECO:0000256" key="1">
    <source>
        <dbReference type="ARBA" id="ARBA00004123"/>
    </source>
</evidence>
<organism evidence="10">
    <name type="scientific">Lichtheimia ramosa</name>
    <dbReference type="NCBI Taxonomy" id="688394"/>
    <lineage>
        <taxon>Eukaryota</taxon>
        <taxon>Fungi</taxon>
        <taxon>Fungi incertae sedis</taxon>
        <taxon>Mucoromycota</taxon>
        <taxon>Mucoromycotina</taxon>
        <taxon>Mucoromycetes</taxon>
        <taxon>Mucorales</taxon>
        <taxon>Lichtheimiaceae</taxon>
        <taxon>Lichtheimia</taxon>
    </lineage>
</organism>
<proteinExistence type="inferred from homology"/>